<evidence type="ECO:0000256" key="1">
    <source>
        <dbReference type="SAM" id="MobiDB-lite"/>
    </source>
</evidence>
<dbReference type="AlphaFoldDB" id="A0A0C3PFZ3"/>
<feature type="compositionally biased region" description="Pro residues" evidence="1">
    <location>
        <begin position="60"/>
        <end position="70"/>
    </location>
</feature>
<proteinExistence type="predicted"/>
<reference evidence="2 3" key="1">
    <citation type="journal article" date="2014" name="PLoS Genet.">
        <title>Analysis of the Phlebiopsis gigantea genome, transcriptome and secretome provides insight into its pioneer colonization strategies of wood.</title>
        <authorList>
            <person name="Hori C."/>
            <person name="Ishida T."/>
            <person name="Igarashi K."/>
            <person name="Samejima M."/>
            <person name="Suzuki H."/>
            <person name="Master E."/>
            <person name="Ferreira P."/>
            <person name="Ruiz-Duenas F.J."/>
            <person name="Held B."/>
            <person name="Canessa P."/>
            <person name="Larrondo L.F."/>
            <person name="Schmoll M."/>
            <person name="Druzhinina I.S."/>
            <person name="Kubicek C.P."/>
            <person name="Gaskell J.A."/>
            <person name="Kersten P."/>
            <person name="St John F."/>
            <person name="Glasner J."/>
            <person name="Sabat G."/>
            <person name="Splinter BonDurant S."/>
            <person name="Syed K."/>
            <person name="Yadav J."/>
            <person name="Mgbeahuruike A.C."/>
            <person name="Kovalchuk A."/>
            <person name="Asiegbu F.O."/>
            <person name="Lackner G."/>
            <person name="Hoffmeister D."/>
            <person name="Rencoret J."/>
            <person name="Gutierrez A."/>
            <person name="Sun H."/>
            <person name="Lindquist E."/>
            <person name="Barry K."/>
            <person name="Riley R."/>
            <person name="Grigoriev I.V."/>
            <person name="Henrissat B."/>
            <person name="Kues U."/>
            <person name="Berka R.M."/>
            <person name="Martinez A.T."/>
            <person name="Covert S.F."/>
            <person name="Blanchette R.A."/>
            <person name="Cullen D."/>
        </authorList>
    </citation>
    <scope>NUCLEOTIDE SEQUENCE [LARGE SCALE GENOMIC DNA]</scope>
    <source>
        <strain evidence="2 3">11061_1 CR5-6</strain>
    </source>
</reference>
<feature type="compositionally biased region" description="Basic and acidic residues" evidence="1">
    <location>
        <begin position="120"/>
        <end position="129"/>
    </location>
</feature>
<dbReference type="HOGENOM" id="CLU_1220076_0_0_1"/>
<dbReference type="Proteomes" id="UP000053257">
    <property type="component" value="Unassembled WGS sequence"/>
</dbReference>
<feature type="region of interest" description="Disordered" evidence="1">
    <location>
        <begin position="87"/>
        <end position="167"/>
    </location>
</feature>
<organism evidence="2 3">
    <name type="scientific">Phlebiopsis gigantea (strain 11061_1 CR5-6)</name>
    <name type="common">White-rot fungus</name>
    <name type="synonym">Peniophora gigantea</name>
    <dbReference type="NCBI Taxonomy" id="745531"/>
    <lineage>
        <taxon>Eukaryota</taxon>
        <taxon>Fungi</taxon>
        <taxon>Dikarya</taxon>
        <taxon>Basidiomycota</taxon>
        <taxon>Agaricomycotina</taxon>
        <taxon>Agaricomycetes</taxon>
        <taxon>Polyporales</taxon>
        <taxon>Phanerochaetaceae</taxon>
        <taxon>Phlebiopsis</taxon>
    </lineage>
</organism>
<feature type="compositionally biased region" description="Acidic residues" evidence="1">
    <location>
        <begin position="152"/>
        <end position="167"/>
    </location>
</feature>
<name>A0A0C3PFZ3_PHLG1</name>
<keyword evidence="3" id="KW-1185">Reference proteome</keyword>
<accession>A0A0C3PFZ3</accession>
<sequence>MNTSHTATVSASTTRPVIKARPHPSLSCVTTGWPGMHDEHPELSFLHFSRELHHRHPTPPRRWTPPPPPQFRTGYRFDRARGEWCALDAPRDEPSGQTKFRVHGYKHQTADPAPPRGVRRPSEEPYPRETKRRKPSRTFEADRTAKRPLSVQEEEETENEGDTDDAIDDAAEPVQNALAKRPLKRSGTGSLIINPQFAQLSISNSAGACRPNIGEVEEQLSTLRLVS</sequence>
<dbReference type="EMBL" id="KN840569">
    <property type="protein sequence ID" value="KIP04598.1"/>
    <property type="molecule type" value="Genomic_DNA"/>
</dbReference>
<evidence type="ECO:0000313" key="3">
    <source>
        <dbReference type="Proteomes" id="UP000053257"/>
    </source>
</evidence>
<protein>
    <submittedName>
        <fullName evidence="2">Uncharacterized protein</fullName>
    </submittedName>
</protein>
<gene>
    <name evidence="2" type="ORF">PHLGIDRAFT_189970</name>
</gene>
<evidence type="ECO:0000313" key="2">
    <source>
        <dbReference type="EMBL" id="KIP04598.1"/>
    </source>
</evidence>
<feature type="region of interest" description="Disordered" evidence="1">
    <location>
        <begin position="54"/>
        <end position="73"/>
    </location>
</feature>